<protein>
    <submittedName>
        <fullName evidence="1">Uncharacterized protein</fullName>
    </submittedName>
</protein>
<gene>
    <name evidence="1" type="ORF">FSB_LOCUS37562</name>
</gene>
<dbReference type="AlphaFoldDB" id="A0A2N9HDD2"/>
<reference evidence="1" key="1">
    <citation type="submission" date="2018-02" db="EMBL/GenBank/DDBJ databases">
        <authorList>
            <person name="Cohen D.B."/>
            <person name="Kent A.D."/>
        </authorList>
    </citation>
    <scope>NUCLEOTIDE SEQUENCE</scope>
</reference>
<evidence type="ECO:0000313" key="1">
    <source>
        <dbReference type="EMBL" id="SPD09680.1"/>
    </source>
</evidence>
<sequence length="221" mass="24055">MVGENWGLKLVKPQLDNQTWFGNSSKQSGKNWDLTLSRIAIGWSDPVWNLSPNGLRGDLTWELPKLQIGWFQRFGISVQTAANRVVSTVWNLSPNRLRGDLTWDYPSCKSGGFNGLESQSKQVEGCLIEVVVAGAIAGPHALDSCECMNIEDAMRASLRWLLLCLLGRSALASHTLGLAISQCGITGSMVRPMDKPKNSLFPGFDTITDLGDSARGVHSPG</sequence>
<accession>A0A2N9HDD2</accession>
<organism evidence="1">
    <name type="scientific">Fagus sylvatica</name>
    <name type="common">Beechnut</name>
    <dbReference type="NCBI Taxonomy" id="28930"/>
    <lineage>
        <taxon>Eukaryota</taxon>
        <taxon>Viridiplantae</taxon>
        <taxon>Streptophyta</taxon>
        <taxon>Embryophyta</taxon>
        <taxon>Tracheophyta</taxon>
        <taxon>Spermatophyta</taxon>
        <taxon>Magnoliopsida</taxon>
        <taxon>eudicotyledons</taxon>
        <taxon>Gunneridae</taxon>
        <taxon>Pentapetalae</taxon>
        <taxon>rosids</taxon>
        <taxon>fabids</taxon>
        <taxon>Fagales</taxon>
        <taxon>Fagaceae</taxon>
        <taxon>Fagus</taxon>
    </lineage>
</organism>
<dbReference type="EMBL" id="OIVN01003230">
    <property type="protein sequence ID" value="SPD09680.1"/>
    <property type="molecule type" value="Genomic_DNA"/>
</dbReference>
<proteinExistence type="predicted"/>
<name>A0A2N9HDD2_FAGSY</name>